<dbReference type="Ensembl" id="ENSAMXT00005061201.1">
    <property type="protein sequence ID" value="ENSAMXP00005056642.1"/>
    <property type="gene ID" value="ENSAMXG00005025117.1"/>
</dbReference>
<dbReference type="Proteomes" id="UP000694621">
    <property type="component" value="Unplaced"/>
</dbReference>
<dbReference type="AlphaFoldDB" id="A0A8B9RNJ9"/>
<dbReference type="InterPro" id="IPR011256">
    <property type="entry name" value="Reg_factor_effector_dom_sf"/>
</dbReference>
<dbReference type="GO" id="GO:0020037">
    <property type="term" value="F:heme binding"/>
    <property type="evidence" value="ECO:0007669"/>
    <property type="project" value="TreeGrafter"/>
</dbReference>
<protein>
    <submittedName>
        <fullName evidence="2">Heme-binding protein 2-like</fullName>
    </submittedName>
</protein>
<organism evidence="2 3">
    <name type="scientific">Astyanax mexicanus</name>
    <name type="common">Blind cave fish</name>
    <name type="synonym">Astyanax fasciatus mexicanus</name>
    <dbReference type="NCBI Taxonomy" id="7994"/>
    <lineage>
        <taxon>Eukaryota</taxon>
        <taxon>Metazoa</taxon>
        <taxon>Chordata</taxon>
        <taxon>Craniata</taxon>
        <taxon>Vertebrata</taxon>
        <taxon>Euteleostomi</taxon>
        <taxon>Actinopterygii</taxon>
        <taxon>Neopterygii</taxon>
        <taxon>Teleostei</taxon>
        <taxon>Ostariophysi</taxon>
        <taxon>Characiformes</taxon>
        <taxon>Characoidei</taxon>
        <taxon>Acestrorhamphidae</taxon>
        <taxon>Acestrorhamphinae</taxon>
        <taxon>Astyanax</taxon>
    </lineage>
</organism>
<dbReference type="PANTHER" id="PTHR11220:SF69">
    <property type="entry name" value="HEME-BINDING PROTEIN 2"/>
    <property type="match status" value="1"/>
</dbReference>
<reference evidence="2" key="1">
    <citation type="submission" date="2025-08" db="UniProtKB">
        <authorList>
            <consortium name="Ensembl"/>
        </authorList>
    </citation>
    <scope>IDENTIFICATION</scope>
</reference>
<dbReference type="Pfam" id="PF04832">
    <property type="entry name" value="SOUL"/>
    <property type="match status" value="1"/>
</dbReference>
<proteinExistence type="inferred from homology"/>
<dbReference type="PANTHER" id="PTHR11220">
    <property type="entry name" value="HEME-BINDING PROTEIN-RELATED"/>
    <property type="match status" value="1"/>
</dbReference>
<evidence type="ECO:0000313" key="2">
    <source>
        <dbReference type="Ensembl" id="ENSAMXP00005056642.1"/>
    </source>
</evidence>
<evidence type="ECO:0000256" key="1">
    <source>
        <dbReference type="ARBA" id="ARBA00009817"/>
    </source>
</evidence>
<name>A0A8B9RNJ9_ASTMX</name>
<dbReference type="Gene3D" id="3.20.80.10">
    <property type="entry name" value="Regulatory factor, effector binding domain"/>
    <property type="match status" value="1"/>
</dbReference>
<dbReference type="GO" id="GO:0005737">
    <property type="term" value="C:cytoplasm"/>
    <property type="evidence" value="ECO:0007669"/>
    <property type="project" value="TreeGrafter"/>
</dbReference>
<dbReference type="SUPFAM" id="SSF55136">
    <property type="entry name" value="Probable bacterial effector-binding domain"/>
    <property type="match status" value="1"/>
</dbReference>
<accession>A0A8B9RNJ9</accession>
<dbReference type="InterPro" id="IPR006917">
    <property type="entry name" value="SOUL_heme-bd"/>
</dbReference>
<comment type="similarity">
    <text evidence="1">Belongs to the HEBP family.</text>
</comment>
<evidence type="ECO:0000313" key="3">
    <source>
        <dbReference type="Proteomes" id="UP000694621"/>
    </source>
</evidence>
<sequence length="226" mass="25753">MLVFSVIVRYKPIGTLCWLNSDSRAMKSTLSVALCFLIVVSHPLGECWEAPSFCHELQCPEYTVVNTYDNFEERHYQPSQWITQDIPSIHKDDVTAGFWKLYNFLQGENNEKKVIPTTRPGLVSVNEDPGSGKPKVSVSFFIAPNTVLPKPNVETIKVENRPSATIYVRVFGGFASEDDARKNRAMLTKDLKAEGKQFNDKRYEGAGYDPPWNLFNRHNELWIYAA</sequence>
<dbReference type="FunFam" id="3.20.80.10:FF:000002">
    <property type="entry name" value="Heme-binding protein 2"/>
    <property type="match status" value="1"/>
</dbReference>